<evidence type="ECO:0000313" key="2">
    <source>
        <dbReference type="WBParaSite" id="ES5_v2.g23470.t1"/>
    </source>
</evidence>
<proteinExistence type="predicted"/>
<organism evidence="1 2">
    <name type="scientific">Panagrolaimus sp. ES5</name>
    <dbReference type="NCBI Taxonomy" id="591445"/>
    <lineage>
        <taxon>Eukaryota</taxon>
        <taxon>Metazoa</taxon>
        <taxon>Ecdysozoa</taxon>
        <taxon>Nematoda</taxon>
        <taxon>Chromadorea</taxon>
        <taxon>Rhabditida</taxon>
        <taxon>Tylenchina</taxon>
        <taxon>Panagrolaimomorpha</taxon>
        <taxon>Panagrolaimoidea</taxon>
        <taxon>Panagrolaimidae</taxon>
        <taxon>Panagrolaimus</taxon>
    </lineage>
</organism>
<name>A0AC34G1H4_9BILA</name>
<dbReference type="WBParaSite" id="ES5_v2.g23470.t1">
    <property type="protein sequence ID" value="ES5_v2.g23470.t1"/>
    <property type="gene ID" value="ES5_v2.g23470"/>
</dbReference>
<accession>A0AC34G1H4</accession>
<dbReference type="Proteomes" id="UP000887579">
    <property type="component" value="Unplaced"/>
</dbReference>
<sequence>MKFFAIIFLVLVASGIFISQSDATPPLNACNEVCYNGGYVPECCRAHGHNGGGRCSDDGVNGKRAYCY</sequence>
<protein>
    <submittedName>
        <fullName evidence="2">Uncharacterized protein</fullName>
    </submittedName>
</protein>
<evidence type="ECO:0000313" key="1">
    <source>
        <dbReference type="Proteomes" id="UP000887579"/>
    </source>
</evidence>
<reference evidence="2" key="1">
    <citation type="submission" date="2022-11" db="UniProtKB">
        <authorList>
            <consortium name="WormBaseParasite"/>
        </authorList>
    </citation>
    <scope>IDENTIFICATION</scope>
</reference>